<gene>
    <name evidence="2" type="ORF">JKP88DRAFT_240970</name>
    <name evidence="1" type="ORF">JKP88DRAFT_255962</name>
</gene>
<organism evidence="1 3">
    <name type="scientific">Tribonema minus</name>
    <dbReference type="NCBI Taxonomy" id="303371"/>
    <lineage>
        <taxon>Eukaryota</taxon>
        <taxon>Sar</taxon>
        <taxon>Stramenopiles</taxon>
        <taxon>Ochrophyta</taxon>
        <taxon>PX clade</taxon>
        <taxon>Xanthophyceae</taxon>
        <taxon>Tribonematales</taxon>
        <taxon>Tribonemataceae</taxon>
        <taxon>Tribonema</taxon>
    </lineage>
</organism>
<evidence type="ECO:0000313" key="2">
    <source>
        <dbReference type="EMBL" id="KAG5186369.1"/>
    </source>
</evidence>
<name>A0A835YZI7_9STRA</name>
<dbReference type="AlphaFoldDB" id="A0A835YZI7"/>
<keyword evidence="3" id="KW-1185">Reference proteome</keyword>
<accession>A0A835YZI7</accession>
<reference evidence="1" key="1">
    <citation type="submission" date="2021-02" db="EMBL/GenBank/DDBJ databases">
        <title>First Annotated Genome of the Yellow-green Alga Tribonema minus.</title>
        <authorList>
            <person name="Mahan K.M."/>
        </authorList>
    </citation>
    <scope>NUCLEOTIDE SEQUENCE</scope>
    <source>
        <strain evidence="1">UTEX B ZZ1240</strain>
    </source>
</reference>
<sequence length="271" mass="29646">MEHSATRASVEFCHTPELFLQTADLVYEFLPLQELILSGRFATCRSTSSAWAALIIASATRQRLIPDALEERGAITNSTLTVTWGSAVKDVLGGFSCEAHNVVINVVDDVSVDGAPMSCLDMRLRLMCPGVTVRLPVDKRVMGRFHVSSCCHGTLLDLSALPQVIKGFASEFSTTDIRAKVTKGCAFHCQTINIDWHSVLAELEGFAKPSYGVSKHFSVLVRTTSRADAEEAALARGFWLQSAGVYQKRTDRQSLTLVTYVRNTVSVVLAF</sequence>
<dbReference type="Proteomes" id="UP000664859">
    <property type="component" value="Unassembled WGS sequence"/>
</dbReference>
<proteinExistence type="predicted"/>
<dbReference type="EMBL" id="JAFCMP010000256">
    <property type="protein sequence ID" value="KAG5182330.1"/>
    <property type="molecule type" value="Genomic_DNA"/>
</dbReference>
<comment type="caution">
    <text evidence="1">The sequence shown here is derived from an EMBL/GenBank/DDBJ whole genome shotgun (WGS) entry which is preliminary data.</text>
</comment>
<protein>
    <submittedName>
        <fullName evidence="1">Uncharacterized protein</fullName>
    </submittedName>
</protein>
<dbReference type="EMBL" id="JAFCMP010000112">
    <property type="protein sequence ID" value="KAG5186369.1"/>
    <property type="molecule type" value="Genomic_DNA"/>
</dbReference>
<evidence type="ECO:0000313" key="1">
    <source>
        <dbReference type="EMBL" id="KAG5182330.1"/>
    </source>
</evidence>
<evidence type="ECO:0000313" key="3">
    <source>
        <dbReference type="Proteomes" id="UP000664859"/>
    </source>
</evidence>